<dbReference type="InterPro" id="IPR007436">
    <property type="entry name" value="DUF485"/>
</dbReference>
<keyword evidence="1" id="KW-1133">Transmembrane helix</keyword>
<feature type="transmembrane region" description="Helical" evidence="1">
    <location>
        <begin position="35"/>
        <end position="53"/>
    </location>
</feature>
<feature type="transmembrane region" description="Helical" evidence="1">
    <location>
        <begin position="73"/>
        <end position="91"/>
    </location>
</feature>
<dbReference type="Proteomes" id="UP001500220">
    <property type="component" value="Unassembled WGS sequence"/>
</dbReference>
<protein>
    <submittedName>
        <fullName evidence="3">Clumping factor B</fullName>
    </submittedName>
    <submittedName>
        <fullName evidence="2">DUF485 domain-containing protein</fullName>
    </submittedName>
</protein>
<keyword evidence="1" id="KW-0472">Membrane</keyword>
<dbReference type="RefSeq" id="WP_188991602.1">
    <property type="nucleotide sequence ID" value="NZ_BAAAHC010000018.1"/>
</dbReference>
<dbReference type="Proteomes" id="UP000597989">
    <property type="component" value="Unassembled WGS sequence"/>
</dbReference>
<dbReference type="EMBL" id="BMMT01000025">
    <property type="protein sequence ID" value="GGJ05760.1"/>
    <property type="molecule type" value="Genomic_DNA"/>
</dbReference>
<dbReference type="PANTHER" id="PTHR38441:SF1">
    <property type="entry name" value="MEMBRANE PROTEIN"/>
    <property type="match status" value="1"/>
</dbReference>
<accession>A0A917KBN6</accession>
<organism evidence="3 4">
    <name type="scientific">Saccharopolyspora thermophila</name>
    <dbReference type="NCBI Taxonomy" id="89367"/>
    <lineage>
        <taxon>Bacteria</taxon>
        <taxon>Bacillati</taxon>
        <taxon>Actinomycetota</taxon>
        <taxon>Actinomycetes</taxon>
        <taxon>Pseudonocardiales</taxon>
        <taxon>Pseudonocardiaceae</taxon>
        <taxon>Saccharopolyspora</taxon>
    </lineage>
</organism>
<dbReference type="EMBL" id="BAAAHC010000018">
    <property type="protein sequence ID" value="GAA0534839.1"/>
    <property type="molecule type" value="Genomic_DNA"/>
</dbReference>
<gene>
    <name evidence="2" type="ORF">GCM10009545_41750</name>
    <name evidence="3" type="ORF">GCM10011581_48560</name>
</gene>
<evidence type="ECO:0000256" key="1">
    <source>
        <dbReference type="SAM" id="Phobius"/>
    </source>
</evidence>
<reference evidence="2" key="4">
    <citation type="submission" date="2023-12" db="EMBL/GenBank/DDBJ databases">
        <authorList>
            <person name="Sun Q."/>
            <person name="Inoue M."/>
        </authorList>
    </citation>
    <scope>NUCLEOTIDE SEQUENCE</scope>
    <source>
        <strain evidence="2">JCM 10664</strain>
    </source>
</reference>
<reference evidence="3" key="3">
    <citation type="submission" date="2020-09" db="EMBL/GenBank/DDBJ databases">
        <authorList>
            <person name="Sun Q."/>
            <person name="Zhou Y."/>
        </authorList>
    </citation>
    <scope>NUCLEOTIDE SEQUENCE</scope>
    <source>
        <strain evidence="3">CGMCC 4.7206</strain>
    </source>
</reference>
<evidence type="ECO:0000313" key="3">
    <source>
        <dbReference type="EMBL" id="GGJ05760.1"/>
    </source>
</evidence>
<reference evidence="3 4" key="1">
    <citation type="journal article" date="2014" name="Int. J. Syst. Evol. Microbiol.">
        <title>Complete genome sequence of Corynebacterium casei LMG S-19264T (=DSM 44701T), isolated from a smear-ripened cheese.</title>
        <authorList>
            <consortium name="US DOE Joint Genome Institute (JGI-PGF)"/>
            <person name="Walter F."/>
            <person name="Albersmeier A."/>
            <person name="Kalinowski J."/>
            <person name="Ruckert C."/>
        </authorList>
    </citation>
    <scope>NUCLEOTIDE SEQUENCE [LARGE SCALE GENOMIC DNA]</scope>
    <source>
        <strain evidence="3 4">CGMCC 4.7206</strain>
    </source>
</reference>
<reference evidence="2 5" key="2">
    <citation type="journal article" date="2019" name="Int. J. Syst. Evol. Microbiol.">
        <title>The Global Catalogue of Microorganisms (GCM) 10K type strain sequencing project: providing services to taxonomists for standard genome sequencing and annotation.</title>
        <authorList>
            <consortium name="The Broad Institute Genomics Platform"/>
            <consortium name="The Broad Institute Genome Sequencing Center for Infectious Disease"/>
            <person name="Wu L."/>
            <person name="Ma J."/>
        </authorList>
    </citation>
    <scope>NUCLEOTIDE SEQUENCE [LARGE SCALE GENOMIC DNA]</scope>
    <source>
        <strain evidence="2 5">JCM 10664</strain>
    </source>
</reference>
<sequence>MSTTDPVTRIPEPDVWREVHRSADFVALRRRLRSFVFPMTALFLAWYLLYVLLADYAHEFMSITLVGNINVGLALGLLQFVSTFGITALYVRFANRHLDPVADRIRREVEEEPR</sequence>
<evidence type="ECO:0000313" key="4">
    <source>
        <dbReference type="Proteomes" id="UP000597989"/>
    </source>
</evidence>
<keyword evidence="1" id="KW-0812">Transmembrane</keyword>
<dbReference type="Pfam" id="PF04341">
    <property type="entry name" value="DUF485"/>
    <property type="match status" value="1"/>
</dbReference>
<dbReference type="PANTHER" id="PTHR38441">
    <property type="entry name" value="INTEGRAL MEMBRANE PROTEIN-RELATED"/>
    <property type="match status" value="1"/>
</dbReference>
<evidence type="ECO:0000313" key="5">
    <source>
        <dbReference type="Proteomes" id="UP001500220"/>
    </source>
</evidence>
<dbReference type="AlphaFoldDB" id="A0A917KBN6"/>
<name>A0A917KBN6_9PSEU</name>
<proteinExistence type="predicted"/>
<comment type="caution">
    <text evidence="3">The sequence shown here is derived from an EMBL/GenBank/DDBJ whole genome shotgun (WGS) entry which is preliminary data.</text>
</comment>
<keyword evidence="5" id="KW-1185">Reference proteome</keyword>
<evidence type="ECO:0000313" key="2">
    <source>
        <dbReference type="EMBL" id="GAA0534839.1"/>
    </source>
</evidence>